<evidence type="ECO:0000256" key="2">
    <source>
        <dbReference type="ARBA" id="ARBA00022448"/>
    </source>
</evidence>
<organism evidence="5 6">
    <name type="scientific">Candidatus Fonsibacter lacus</name>
    <dbReference type="NCBI Taxonomy" id="2576439"/>
    <lineage>
        <taxon>Bacteria</taxon>
        <taxon>Pseudomonadati</taxon>
        <taxon>Pseudomonadota</taxon>
        <taxon>Alphaproteobacteria</taxon>
        <taxon>Candidatus Pelagibacterales</taxon>
        <taxon>Candidatus Pelagibacterales incertae sedis</taxon>
        <taxon>Candidatus Fonsibacter</taxon>
    </lineage>
</organism>
<keyword evidence="2" id="KW-0813">Transport</keyword>
<dbReference type="PANTHER" id="PTHR33376:SF7">
    <property type="entry name" value="C4-DICARBOXYLATE-BINDING PROTEIN DCTB"/>
    <property type="match status" value="1"/>
</dbReference>
<dbReference type="Pfam" id="PF03480">
    <property type="entry name" value="DctP"/>
    <property type="match status" value="1"/>
</dbReference>
<evidence type="ECO:0000256" key="1">
    <source>
        <dbReference type="ARBA" id="ARBA00009023"/>
    </source>
</evidence>
<evidence type="ECO:0000313" key="6">
    <source>
        <dbReference type="Proteomes" id="UP000572953"/>
    </source>
</evidence>
<dbReference type="AlphaFoldDB" id="A0A845S627"/>
<dbReference type="GO" id="GO:0030288">
    <property type="term" value="C:outer membrane-bounded periplasmic space"/>
    <property type="evidence" value="ECO:0007669"/>
    <property type="project" value="InterPro"/>
</dbReference>
<evidence type="ECO:0000313" key="5">
    <source>
        <dbReference type="EMBL" id="NCU63213.1"/>
    </source>
</evidence>
<sequence length="230" mass="25726">MFKKITNLFTAIVFVAVTSLLSFSASAQTPIVIKLSHVVAENTPKGQASLKFKELAEKKLPGKVQVQVFPNSQLFGDAKEMEALLLNDVQIIAPSLSKFDRYTKKIQVFDLPFIFKDADAALRFENSKEGRALLKSMEDKGLIGLDYWGNGMRHFAANKDFRLPQDIKGLKFRIQASDVYEAIMKSVGANGQKMAFAEVYQALQTGVVDGQENSFSNMYSQKFHEVQKTI</sequence>
<name>A0A845S627_9PROT</name>
<feature type="non-terminal residue" evidence="5">
    <location>
        <position position="230"/>
    </location>
</feature>
<dbReference type="GO" id="GO:0055085">
    <property type="term" value="P:transmembrane transport"/>
    <property type="evidence" value="ECO:0007669"/>
    <property type="project" value="InterPro"/>
</dbReference>
<evidence type="ECO:0000256" key="4">
    <source>
        <dbReference type="SAM" id="SignalP"/>
    </source>
</evidence>
<reference evidence="5 6" key="1">
    <citation type="submission" date="2018-10" db="EMBL/GenBank/DDBJ databases">
        <title>Iterative Subtractive Binning of Freshwater Chronoseries Metagenomes Recovers Nearly Complete Genomes from over Four Hundred Novel Species.</title>
        <authorList>
            <person name="Rodriguez-R L.M."/>
            <person name="Tsementzi D."/>
            <person name="Luo C."/>
            <person name="Konstantinidis K.T."/>
        </authorList>
    </citation>
    <scope>NUCLEOTIDE SEQUENCE [LARGE SCALE GENOMIC DNA]</scope>
    <source>
        <strain evidence="5">WB7_2B_003</strain>
    </source>
</reference>
<dbReference type="Gene3D" id="3.40.190.170">
    <property type="entry name" value="Bacterial extracellular solute-binding protein, family 7"/>
    <property type="match status" value="1"/>
</dbReference>
<dbReference type="InterPro" id="IPR038404">
    <property type="entry name" value="TRAP_DctP_sf"/>
</dbReference>
<gene>
    <name evidence="5" type="ORF">EBV78_03960</name>
</gene>
<dbReference type="NCBIfam" id="NF037995">
    <property type="entry name" value="TRAP_S1"/>
    <property type="match status" value="1"/>
</dbReference>
<feature type="chain" id="PRO_5032808895" evidence="4">
    <location>
        <begin position="28"/>
        <end position="230"/>
    </location>
</feature>
<dbReference type="GO" id="GO:0015740">
    <property type="term" value="P:C4-dicarboxylate transport"/>
    <property type="evidence" value="ECO:0007669"/>
    <property type="project" value="TreeGrafter"/>
</dbReference>
<accession>A0A845S627</accession>
<evidence type="ECO:0000256" key="3">
    <source>
        <dbReference type="ARBA" id="ARBA00022729"/>
    </source>
</evidence>
<protein>
    <submittedName>
        <fullName evidence="5">DctP family TRAP transporter solute-binding subunit</fullName>
    </submittedName>
</protein>
<dbReference type="PANTHER" id="PTHR33376">
    <property type="match status" value="1"/>
</dbReference>
<comment type="similarity">
    <text evidence="1">Belongs to the bacterial solute-binding protein 7 family.</text>
</comment>
<keyword evidence="3 4" id="KW-0732">Signal</keyword>
<dbReference type="InterPro" id="IPR004682">
    <property type="entry name" value="TRAP_DctP"/>
</dbReference>
<dbReference type="NCBIfam" id="TIGR00787">
    <property type="entry name" value="dctP"/>
    <property type="match status" value="1"/>
</dbReference>
<feature type="signal peptide" evidence="4">
    <location>
        <begin position="1"/>
        <end position="27"/>
    </location>
</feature>
<dbReference type="EMBL" id="RGGN01000163">
    <property type="protein sequence ID" value="NCU63213.1"/>
    <property type="molecule type" value="Genomic_DNA"/>
</dbReference>
<comment type="caution">
    <text evidence="5">The sequence shown here is derived from an EMBL/GenBank/DDBJ whole genome shotgun (WGS) entry which is preliminary data.</text>
</comment>
<dbReference type="Proteomes" id="UP000572953">
    <property type="component" value="Unassembled WGS sequence"/>
</dbReference>
<dbReference type="InterPro" id="IPR018389">
    <property type="entry name" value="DctP_fam"/>
</dbReference>
<proteinExistence type="inferred from homology"/>